<dbReference type="Proteomes" id="UP000316184">
    <property type="component" value="Unassembled WGS sequence"/>
</dbReference>
<evidence type="ECO:0000313" key="3">
    <source>
        <dbReference type="EMBL" id="TWF94141.1"/>
    </source>
</evidence>
<keyword evidence="2" id="KW-1133">Transmembrane helix</keyword>
<name>A0A561U465_9PSEU</name>
<proteinExistence type="predicted"/>
<reference evidence="3 4" key="1">
    <citation type="submission" date="2019-06" db="EMBL/GenBank/DDBJ databases">
        <title>Sequencing the genomes of 1000 actinobacteria strains.</title>
        <authorList>
            <person name="Klenk H.-P."/>
        </authorList>
    </citation>
    <scope>NUCLEOTIDE SEQUENCE [LARGE SCALE GENOMIC DNA]</scope>
    <source>
        <strain evidence="3 4">DSM 46699</strain>
    </source>
</reference>
<organism evidence="3 4">
    <name type="scientific">Saccharopolyspora dendranthemae</name>
    <dbReference type="NCBI Taxonomy" id="1181886"/>
    <lineage>
        <taxon>Bacteria</taxon>
        <taxon>Bacillati</taxon>
        <taxon>Actinomycetota</taxon>
        <taxon>Actinomycetes</taxon>
        <taxon>Pseudonocardiales</taxon>
        <taxon>Pseudonocardiaceae</taxon>
        <taxon>Saccharopolyspora</taxon>
    </lineage>
</organism>
<keyword evidence="2" id="KW-0472">Membrane</keyword>
<keyword evidence="4" id="KW-1185">Reference proteome</keyword>
<keyword evidence="2" id="KW-0812">Transmembrane</keyword>
<feature type="transmembrane region" description="Helical" evidence="2">
    <location>
        <begin position="55"/>
        <end position="73"/>
    </location>
</feature>
<evidence type="ECO:0000256" key="1">
    <source>
        <dbReference type="SAM" id="MobiDB-lite"/>
    </source>
</evidence>
<accession>A0A561U465</accession>
<dbReference type="AlphaFoldDB" id="A0A561U465"/>
<gene>
    <name evidence="3" type="ORF">FHU35_14423</name>
</gene>
<feature type="region of interest" description="Disordered" evidence="1">
    <location>
        <begin position="1"/>
        <end position="20"/>
    </location>
</feature>
<evidence type="ECO:0000256" key="2">
    <source>
        <dbReference type="SAM" id="Phobius"/>
    </source>
</evidence>
<protein>
    <submittedName>
        <fullName evidence="3">Uncharacterized protein</fullName>
    </submittedName>
</protein>
<sequence>MTIPRPNPQTGEPRPPKAPVFSVWGELERTSRKRPKYPEAPAGRGPVLEWYQGTASGYALGGVFASCLLFGFMCLKDWGFAWMGTWWLWIFVLIPLPIWALLGGKKHGISAGADWFALKKGYVDTYELTEVKVEGASGGLAWTLELADKKGTEMSVDAADIQANSKLWDLVYNGILYSVQQGSAKTNPKALDKLRLR</sequence>
<comment type="caution">
    <text evidence="3">The sequence shown here is derived from an EMBL/GenBank/DDBJ whole genome shotgun (WGS) entry which is preliminary data.</text>
</comment>
<feature type="transmembrane region" description="Helical" evidence="2">
    <location>
        <begin position="79"/>
        <end position="102"/>
    </location>
</feature>
<dbReference type="EMBL" id="VIWX01000004">
    <property type="protein sequence ID" value="TWF94141.1"/>
    <property type="molecule type" value="Genomic_DNA"/>
</dbReference>
<evidence type="ECO:0000313" key="4">
    <source>
        <dbReference type="Proteomes" id="UP000316184"/>
    </source>
</evidence>